<feature type="domain" description="PAS" evidence="9">
    <location>
        <begin position="125"/>
        <end position="189"/>
    </location>
</feature>
<feature type="modified residue" description="4-aspartylphosphate" evidence="6">
    <location>
        <position position="573"/>
    </location>
</feature>
<evidence type="ECO:0000256" key="6">
    <source>
        <dbReference type="PROSITE-ProRule" id="PRU00169"/>
    </source>
</evidence>
<feature type="domain" description="Response regulatory" evidence="8">
    <location>
        <begin position="524"/>
        <end position="640"/>
    </location>
</feature>
<evidence type="ECO:0000313" key="11">
    <source>
        <dbReference type="Proteomes" id="UP000236752"/>
    </source>
</evidence>
<dbReference type="InterPro" id="IPR003661">
    <property type="entry name" value="HisK_dim/P_dom"/>
</dbReference>
<dbReference type="PROSITE" id="PS50109">
    <property type="entry name" value="HIS_KIN"/>
    <property type="match status" value="1"/>
</dbReference>
<protein>
    <recommendedName>
        <fullName evidence="2">histidine kinase</fullName>
        <ecNumber evidence="2">2.7.13.3</ecNumber>
    </recommendedName>
</protein>
<name>A0A1H5SIF8_9RHOB</name>
<dbReference type="SUPFAM" id="SSF55785">
    <property type="entry name" value="PYP-like sensor domain (PAS domain)"/>
    <property type="match status" value="1"/>
</dbReference>
<evidence type="ECO:0000256" key="3">
    <source>
        <dbReference type="ARBA" id="ARBA00022553"/>
    </source>
</evidence>
<dbReference type="Pfam" id="PF02518">
    <property type="entry name" value="HATPase_c"/>
    <property type="match status" value="1"/>
</dbReference>
<dbReference type="CDD" id="cd00082">
    <property type="entry name" value="HisKA"/>
    <property type="match status" value="1"/>
</dbReference>
<dbReference type="Gene3D" id="1.10.287.130">
    <property type="match status" value="1"/>
</dbReference>
<dbReference type="InterPro" id="IPR036641">
    <property type="entry name" value="HPT_dom_sf"/>
</dbReference>
<dbReference type="GO" id="GO:0000155">
    <property type="term" value="F:phosphorelay sensor kinase activity"/>
    <property type="evidence" value="ECO:0007669"/>
    <property type="project" value="InterPro"/>
</dbReference>
<dbReference type="Proteomes" id="UP000236752">
    <property type="component" value="Unassembled WGS sequence"/>
</dbReference>
<dbReference type="InterPro" id="IPR011006">
    <property type="entry name" value="CheY-like_superfamily"/>
</dbReference>
<dbReference type="SMART" id="SM00448">
    <property type="entry name" value="REC"/>
    <property type="match status" value="1"/>
</dbReference>
<dbReference type="SUPFAM" id="SSF55874">
    <property type="entry name" value="ATPase domain of HSP90 chaperone/DNA topoisomerase II/histidine kinase"/>
    <property type="match status" value="1"/>
</dbReference>
<evidence type="ECO:0000259" key="8">
    <source>
        <dbReference type="PROSITE" id="PS50110"/>
    </source>
</evidence>
<dbReference type="OrthoDB" id="9801651at2"/>
<dbReference type="Gene3D" id="3.30.565.10">
    <property type="entry name" value="Histidine kinase-like ATPase, C-terminal domain"/>
    <property type="match status" value="1"/>
</dbReference>
<dbReference type="CDD" id="cd17546">
    <property type="entry name" value="REC_hyHK_CKI1_RcsC-like"/>
    <property type="match status" value="1"/>
</dbReference>
<dbReference type="RefSeq" id="WP_160006713.1">
    <property type="nucleotide sequence ID" value="NZ_FNUZ01000001.1"/>
</dbReference>
<organism evidence="10 11">
    <name type="scientific">Thalassococcus halodurans</name>
    <dbReference type="NCBI Taxonomy" id="373675"/>
    <lineage>
        <taxon>Bacteria</taxon>
        <taxon>Pseudomonadati</taxon>
        <taxon>Pseudomonadota</taxon>
        <taxon>Alphaproteobacteria</taxon>
        <taxon>Rhodobacterales</taxon>
        <taxon>Roseobacteraceae</taxon>
        <taxon>Thalassococcus</taxon>
    </lineage>
</organism>
<dbReference type="EC" id="2.7.13.3" evidence="2"/>
<dbReference type="SUPFAM" id="SSF47226">
    <property type="entry name" value="Histidine-containing phosphotransfer domain, HPT domain"/>
    <property type="match status" value="1"/>
</dbReference>
<dbReference type="InterPro" id="IPR036890">
    <property type="entry name" value="HATPase_C_sf"/>
</dbReference>
<dbReference type="InterPro" id="IPR035965">
    <property type="entry name" value="PAS-like_dom_sf"/>
</dbReference>
<dbReference type="SMART" id="SM00387">
    <property type="entry name" value="HATPase_c"/>
    <property type="match status" value="1"/>
</dbReference>
<feature type="domain" description="Histidine kinase" evidence="7">
    <location>
        <begin position="272"/>
        <end position="494"/>
    </location>
</feature>
<dbReference type="InterPro" id="IPR004358">
    <property type="entry name" value="Sig_transdc_His_kin-like_C"/>
</dbReference>
<dbReference type="SMART" id="SM00388">
    <property type="entry name" value="HisKA"/>
    <property type="match status" value="1"/>
</dbReference>
<dbReference type="InterPro" id="IPR001789">
    <property type="entry name" value="Sig_transdc_resp-reg_receiver"/>
</dbReference>
<reference evidence="10 11" key="1">
    <citation type="submission" date="2016-10" db="EMBL/GenBank/DDBJ databases">
        <authorList>
            <person name="de Groot N.N."/>
        </authorList>
    </citation>
    <scope>NUCLEOTIDE SEQUENCE [LARGE SCALE GENOMIC DNA]</scope>
    <source>
        <strain evidence="10 11">DSM 26915</strain>
    </source>
</reference>
<sequence>MDDLLAALISLLSKDPSPVFLIGPDAEVIFENPAASDLEFDFEDWLKSEAAHKSLSLARSVSEPIPVAVHIGDQNLSTLMHRISLFNGQVGVLIRFRQDASDLRFRALTESTEKLQREMEKRRGIQARLSHVFNNAGDGVLLVTPQGIVEEANPAFIALVDAKSEEIVGCHIQKLFDFNSAVPDFIRPDGNLRVFGRKSKSFEAAINSADGLVPVEVVYCPPTGDVGLYVLTVRDLTLGKRYADAIERSKRLQEASDRASAGEKEKIRFLATMSHELRTPMNGICAAIEMLAADKTLSGPQQRLVKLAAKSSDVALRQINSVLHFLKAEGAAPAVAVREFTVEALLDDVVEQFEVLAKKKGIALISTVKGPSNLTLTGNYEFLFTILQNLISNAIKFTDYGAVSVTADLMPLSEGNMNNLCLRVSDTGCGISEERLQKIFQPFESSATIREVHSGVGLGLSIVESLVEKLDGFMTVQSTEGLETTFEVAFKIPAAQSAPKPRAEAPKEPKRNSQLAGLDLKGKSVVFADDNPINCDIMREILTSFGADVIEARDGESAMYLLRDFTPDHVLLDIHMPNMNGYQAAQRIRKLPHLKDVNIVGVTAYVDDEIIETCRKCGMNAVVQKPVKLAELADALNARTPNAPVKIPNFEKYVDLCLRDISEAIVAAKSALKKKDFGTIVDVIHPVQGAASMLSMGSLAGALRDLEALGRVQSDHIGLAIEDVQLELEKLKQAKPTEGVIKS</sequence>
<accession>A0A1H5SIF8</accession>
<dbReference type="Pfam" id="PF13426">
    <property type="entry name" value="PAS_9"/>
    <property type="match status" value="1"/>
</dbReference>
<dbReference type="EMBL" id="FNUZ01000001">
    <property type="protein sequence ID" value="SEF50463.1"/>
    <property type="molecule type" value="Genomic_DNA"/>
</dbReference>
<dbReference type="Gene3D" id="3.40.50.2300">
    <property type="match status" value="1"/>
</dbReference>
<proteinExistence type="predicted"/>
<gene>
    <name evidence="10" type="ORF">SAMN04488045_0249</name>
</gene>
<dbReference type="PROSITE" id="PS50110">
    <property type="entry name" value="RESPONSE_REGULATORY"/>
    <property type="match status" value="1"/>
</dbReference>
<dbReference type="InterPro" id="IPR000014">
    <property type="entry name" value="PAS"/>
</dbReference>
<dbReference type="PANTHER" id="PTHR43047">
    <property type="entry name" value="TWO-COMPONENT HISTIDINE PROTEIN KINASE"/>
    <property type="match status" value="1"/>
</dbReference>
<dbReference type="AlphaFoldDB" id="A0A1H5SIF8"/>
<dbReference type="Gene3D" id="3.30.450.20">
    <property type="entry name" value="PAS domain"/>
    <property type="match status" value="1"/>
</dbReference>
<dbReference type="SMART" id="SM00091">
    <property type="entry name" value="PAS"/>
    <property type="match status" value="1"/>
</dbReference>
<dbReference type="PROSITE" id="PS50112">
    <property type="entry name" value="PAS"/>
    <property type="match status" value="1"/>
</dbReference>
<dbReference type="PRINTS" id="PR00344">
    <property type="entry name" value="BCTRLSENSOR"/>
</dbReference>
<dbReference type="Pfam" id="PF00072">
    <property type="entry name" value="Response_reg"/>
    <property type="match status" value="1"/>
</dbReference>
<keyword evidence="5 10" id="KW-0418">Kinase</keyword>
<dbReference type="Gene3D" id="1.20.120.160">
    <property type="entry name" value="HPT domain"/>
    <property type="match status" value="1"/>
</dbReference>
<evidence type="ECO:0000256" key="1">
    <source>
        <dbReference type="ARBA" id="ARBA00000085"/>
    </source>
</evidence>
<keyword evidence="11" id="KW-1185">Reference proteome</keyword>
<dbReference type="SUPFAM" id="SSF52172">
    <property type="entry name" value="CheY-like"/>
    <property type="match status" value="1"/>
</dbReference>
<dbReference type="GO" id="GO:0005886">
    <property type="term" value="C:plasma membrane"/>
    <property type="evidence" value="ECO:0007669"/>
    <property type="project" value="TreeGrafter"/>
</dbReference>
<dbReference type="InterPro" id="IPR036097">
    <property type="entry name" value="HisK_dim/P_sf"/>
</dbReference>
<evidence type="ECO:0000259" key="9">
    <source>
        <dbReference type="PROSITE" id="PS50112"/>
    </source>
</evidence>
<dbReference type="GO" id="GO:0009927">
    <property type="term" value="F:histidine phosphotransfer kinase activity"/>
    <property type="evidence" value="ECO:0007669"/>
    <property type="project" value="TreeGrafter"/>
</dbReference>
<evidence type="ECO:0000259" key="7">
    <source>
        <dbReference type="PROSITE" id="PS50109"/>
    </source>
</evidence>
<dbReference type="InterPro" id="IPR003594">
    <property type="entry name" value="HATPase_dom"/>
</dbReference>
<evidence type="ECO:0000313" key="10">
    <source>
        <dbReference type="EMBL" id="SEF50463.1"/>
    </source>
</evidence>
<dbReference type="PANTHER" id="PTHR43047:SF72">
    <property type="entry name" value="OSMOSENSING HISTIDINE PROTEIN KINASE SLN1"/>
    <property type="match status" value="1"/>
</dbReference>
<dbReference type="InterPro" id="IPR005467">
    <property type="entry name" value="His_kinase_dom"/>
</dbReference>
<comment type="catalytic activity">
    <reaction evidence="1">
        <text>ATP + protein L-histidine = ADP + protein N-phospho-L-histidine.</text>
        <dbReference type="EC" id="2.7.13.3"/>
    </reaction>
</comment>
<dbReference type="SUPFAM" id="SSF47384">
    <property type="entry name" value="Homodimeric domain of signal transducing histidine kinase"/>
    <property type="match status" value="1"/>
</dbReference>
<evidence type="ECO:0000256" key="4">
    <source>
        <dbReference type="ARBA" id="ARBA00022679"/>
    </source>
</evidence>
<keyword evidence="3 6" id="KW-0597">Phosphoprotein</keyword>
<keyword evidence="4" id="KW-0808">Transferase</keyword>
<evidence type="ECO:0000256" key="2">
    <source>
        <dbReference type="ARBA" id="ARBA00012438"/>
    </source>
</evidence>
<dbReference type="Pfam" id="PF00512">
    <property type="entry name" value="HisKA"/>
    <property type="match status" value="1"/>
</dbReference>
<evidence type="ECO:0000256" key="5">
    <source>
        <dbReference type="ARBA" id="ARBA00022777"/>
    </source>
</evidence>